<feature type="signal peptide" evidence="2">
    <location>
        <begin position="1"/>
        <end position="19"/>
    </location>
</feature>
<dbReference type="Pfam" id="PF08450">
    <property type="entry name" value="SGL"/>
    <property type="match status" value="1"/>
</dbReference>
<gene>
    <name evidence="4" type="ORF">TsocGM_12450</name>
</gene>
<comment type="caution">
    <text evidence="4">The sequence shown here is derived from an EMBL/GenBank/DDBJ whole genome shotgun (WGS) entry which is preliminary data.</text>
</comment>
<dbReference type="InterPro" id="IPR011042">
    <property type="entry name" value="6-blade_b-propeller_TolB-like"/>
</dbReference>
<dbReference type="InterPro" id="IPR013658">
    <property type="entry name" value="SGL"/>
</dbReference>
<protein>
    <submittedName>
        <fullName evidence="4">SMP-30/gluconolactonase/LRE family protein</fullName>
    </submittedName>
</protein>
<name>A0A432MJC5_9BACT</name>
<feature type="chain" id="PRO_5019086563" evidence="2">
    <location>
        <begin position="20"/>
        <end position="388"/>
    </location>
</feature>
<evidence type="ECO:0000313" key="4">
    <source>
        <dbReference type="EMBL" id="RUL87482.1"/>
    </source>
</evidence>
<evidence type="ECO:0000256" key="1">
    <source>
        <dbReference type="ARBA" id="ARBA00022801"/>
    </source>
</evidence>
<accession>A0A432MJC5</accession>
<dbReference type="Gene3D" id="2.120.10.30">
    <property type="entry name" value="TolB, C-terminal domain"/>
    <property type="match status" value="1"/>
</dbReference>
<dbReference type="Proteomes" id="UP000280296">
    <property type="component" value="Unassembled WGS sequence"/>
</dbReference>
<evidence type="ECO:0000259" key="3">
    <source>
        <dbReference type="Pfam" id="PF08450"/>
    </source>
</evidence>
<feature type="domain" description="SMP-30/Gluconolactonase/LRE-like region" evidence="3">
    <location>
        <begin position="100"/>
        <end position="367"/>
    </location>
</feature>
<organism evidence="4 5">
    <name type="scientific">Tautonia sociabilis</name>
    <dbReference type="NCBI Taxonomy" id="2080755"/>
    <lineage>
        <taxon>Bacteria</taxon>
        <taxon>Pseudomonadati</taxon>
        <taxon>Planctomycetota</taxon>
        <taxon>Planctomycetia</taxon>
        <taxon>Isosphaerales</taxon>
        <taxon>Isosphaeraceae</taxon>
        <taxon>Tautonia</taxon>
    </lineage>
</organism>
<dbReference type="PANTHER" id="PTHR47572:SF4">
    <property type="entry name" value="LACTONASE DRP35"/>
    <property type="match status" value="1"/>
</dbReference>
<dbReference type="GO" id="GO:0016787">
    <property type="term" value="F:hydrolase activity"/>
    <property type="evidence" value="ECO:0007669"/>
    <property type="project" value="UniProtKB-KW"/>
</dbReference>
<sequence length="388" mass="41355">ALLLSCSPALLLSCSPALLLSCSPALLLFPKAPPPCKRPSPSLATGLMRESALEPRGSRGVPGACHMGQDRIDFAALGPPLALLAPEASVTVDSAVCFLEGPAEDDRGNLYFSDIAGNRILRRAPDGTVSTFREPSGRANGNTFDAQGRLISCEGTEQGLDGGRRVVRTDLSTGAVEVLTDRFNGRRYNSPNDVVVDPSGRVWFTDPYYGEHRAILEQDAEAVYRIDPDGSVCRVLSQPMIERPNGLAISPDGQTLYVVDSHSRPGGNRTIWAFDLDDVGSPSNRRLVVDFGSGRGGDGMRLDLDGHLWVAAGIARPRHGGESDAVPAGVYVFTPDGEPIGRIPIPEDVVTNLAFGGPGRRTLFVTAGRTVYRLPVSVSGYALWPPAR</sequence>
<feature type="non-terminal residue" evidence="4">
    <location>
        <position position="1"/>
    </location>
</feature>
<dbReference type="AlphaFoldDB" id="A0A432MJC5"/>
<dbReference type="EMBL" id="RYZH01000021">
    <property type="protein sequence ID" value="RUL87482.1"/>
    <property type="molecule type" value="Genomic_DNA"/>
</dbReference>
<evidence type="ECO:0000313" key="5">
    <source>
        <dbReference type="Proteomes" id="UP000280296"/>
    </source>
</evidence>
<proteinExistence type="predicted"/>
<keyword evidence="5" id="KW-1185">Reference proteome</keyword>
<keyword evidence="1" id="KW-0378">Hydrolase</keyword>
<dbReference type="PANTHER" id="PTHR47572">
    <property type="entry name" value="LIPOPROTEIN-RELATED"/>
    <property type="match status" value="1"/>
</dbReference>
<dbReference type="InterPro" id="IPR051262">
    <property type="entry name" value="SMP-30/CGR1_Lactonase"/>
</dbReference>
<keyword evidence="2" id="KW-0732">Signal</keyword>
<dbReference type="SUPFAM" id="SSF63829">
    <property type="entry name" value="Calcium-dependent phosphotriesterase"/>
    <property type="match status" value="1"/>
</dbReference>
<reference evidence="4 5" key="1">
    <citation type="submission" date="2018-12" db="EMBL/GenBank/DDBJ databases">
        <authorList>
            <person name="Toschakov S.V."/>
        </authorList>
    </citation>
    <scope>NUCLEOTIDE SEQUENCE [LARGE SCALE GENOMIC DNA]</scope>
    <source>
        <strain evidence="4 5">GM2012</strain>
    </source>
</reference>
<evidence type="ECO:0000256" key="2">
    <source>
        <dbReference type="SAM" id="SignalP"/>
    </source>
</evidence>
<reference evidence="4 5" key="2">
    <citation type="submission" date="2019-01" db="EMBL/GenBank/DDBJ databases">
        <title>Tautonia sociabilis, a novel thermotolerant planctomycete of Isosphaeraceae family, isolated from a 4000 m deep subterranean habitat.</title>
        <authorList>
            <person name="Kovaleva O.L."/>
            <person name="Elcheninov A.G."/>
            <person name="Van Heerden E."/>
            <person name="Toshchakov S.V."/>
            <person name="Novikov A."/>
            <person name="Bonch-Osmolovskaya E.A."/>
            <person name="Kublanov I.V."/>
        </authorList>
    </citation>
    <scope>NUCLEOTIDE SEQUENCE [LARGE SCALE GENOMIC DNA]</scope>
    <source>
        <strain evidence="4 5">GM2012</strain>
    </source>
</reference>